<dbReference type="Pfam" id="PF25015">
    <property type="entry name" value="RBD_AKAP-17A"/>
    <property type="match status" value="1"/>
</dbReference>
<evidence type="ECO:0000313" key="4">
    <source>
        <dbReference type="EMBL" id="RWS14850.1"/>
    </source>
</evidence>
<organism evidence="4 5">
    <name type="scientific">Dinothrombium tinctorium</name>
    <dbReference type="NCBI Taxonomy" id="1965070"/>
    <lineage>
        <taxon>Eukaryota</taxon>
        <taxon>Metazoa</taxon>
        <taxon>Ecdysozoa</taxon>
        <taxon>Arthropoda</taxon>
        <taxon>Chelicerata</taxon>
        <taxon>Arachnida</taxon>
        <taxon>Acari</taxon>
        <taxon>Acariformes</taxon>
        <taxon>Trombidiformes</taxon>
        <taxon>Prostigmata</taxon>
        <taxon>Anystina</taxon>
        <taxon>Parasitengona</taxon>
        <taxon>Trombidioidea</taxon>
        <taxon>Trombidiidae</taxon>
        <taxon>Dinothrombium</taxon>
    </lineage>
</organism>
<keyword evidence="5" id="KW-1185">Reference proteome</keyword>
<dbReference type="InterPro" id="IPR056852">
    <property type="entry name" value="AK17A/B"/>
</dbReference>
<name>A0A3S3PL65_9ACAR</name>
<dbReference type="Proteomes" id="UP000285301">
    <property type="component" value="Unassembled WGS sequence"/>
</dbReference>
<reference evidence="4" key="2">
    <citation type="submission" date="2018-11" db="EMBL/GenBank/DDBJ databases">
        <title>Trombidioid mite genomics.</title>
        <authorList>
            <person name="Dong X."/>
        </authorList>
    </citation>
    <scope>NUCLEOTIDE SEQUENCE</scope>
    <source>
        <strain evidence="4">UoL-WK</strain>
    </source>
</reference>
<dbReference type="STRING" id="1965070.A0A3S3PL65"/>
<dbReference type="EMBL" id="NCKU01001500">
    <property type="protein sequence ID" value="RWS11976.1"/>
    <property type="molecule type" value="Genomic_DNA"/>
</dbReference>
<dbReference type="AlphaFoldDB" id="A0A3S3PL65"/>
<evidence type="ECO:0000313" key="5">
    <source>
        <dbReference type="Proteomes" id="UP000285301"/>
    </source>
</evidence>
<evidence type="ECO:0000313" key="3">
    <source>
        <dbReference type="EMBL" id="RWS12392.1"/>
    </source>
</evidence>
<keyword evidence="1" id="KW-0175">Coiled coil</keyword>
<evidence type="ECO:0000313" key="2">
    <source>
        <dbReference type="EMBL" id="RWS11976.1"/>
    </source>
</evidence>
<feature type="coiled-coil region" evidence="1">
    <location>
        <begin position="293"/>
        <end position="381"/>
    </location>
</feature>
<accession>A0A3S3PL65</accession>
<protein>
    <recommendedName>
        <fullName evidence="6">A-kinase anchor protein 17A-like protein</fullName>
    </recommendedName>
</protein>
<dbReference type="OrthoDB" id="1918237at2759"/>
<sequence length="438" mass="51301">MTSDRKEPLFGPRLCNKTDELIELNGELGLFLCETSKLWITCQLPAMKTTGQCVSSFALMEKLKRKAKPHSFRNLKVVKSTLNFIRFEAELDSKTVLNHILNKFNKLSIKLSGFMETINVKVCKVKMGSTRHEWESFFRDNPAMNEMKPGLRPDTIHVENLPIKWFGDDTPKAHILLKAFEVFGEIRRFHIPLLDELNNDPFNASTSTSKGGGFKRFSFNESLNFDAFIMYRDYIGFVKAMDTLRGMKLVKKLNEANRYIEYDIKVDFDRTKHLSDKAIKQRQLARKYGVQNAEELKLFKEEVKKQRERYQERIKVLKARKKDAKRLLEVLFKKVDEEERERIALEEQKRHEIEVKERLLLEEMKLREKLLEKRREVLRHKLKQIGGLRSVALPASCSQTVKHKTSESVLYKNHKPTCKHYKPKSVIATSIQNKSNYS</sequence>
<gene>
    <name evidence="2" type="ORF">B4U79_04142</name>
    <name evidence="3" type="ORF">B4U79_09112</name>
    <name evidence="4" type="ORF">B4U79_09498</name>
</gene>
<dbReference type="EMBL" id="NCKU01001336">
    <property type="protein sequence ID" value="RWS12392.1"/>
    <property type="molecule type" value="Genomic_DNA"/>
</dbReference>
<evidence type="ECO:0008006" key="6">
    <source>
        <dbReference type="Google" id="ProtNLM"/>
    </source>
</evidence>
<reference evidence="4 5" key="1">
    <citation type="journal article" date="2018" name="Gigascience">
        <title>Genomes of trombidid mites reveal novel predicted allergens and laterally-transferred genes associated with secondary metabolism.</title>
        <authorList>
            <person name="Dong X."/>
            <person name="Chaisiri K."/>
            <person name="Xia D."/>
            <person name="Armstrong S.D."/>
            <person name="Fang Y."/>
            <person name="Donnelly M.J."/>
            <person name="Kadowaki T."/>
            <person name="McGarry J.W."/>
            <person name="Darby A.C."/>
            <person name="Makepeace B.L."/>
        </authorList>
    </citation>
    <scope>NUCLEOTIDE SEQUENCE [LARGE SCALE GENOMIC DNA]</scope>
    <source>
        <strain evidence="4">UoL-WK</strain>
    </source>
</reference>
<dbReference type="PANTHER" id="PTHR12484">
    <property type="entry name" value="B-LYMPHOCYTE ANTIGEN-RELATED"/>
    <property type="match status" value="1"/>
</dbReference>
<dbReference type="EMBL" id="NCKU01000606">
    <property type="protein sequence ID" value="RWS14850.1"/>
    <property type="molecule type" value="Genomic_DNA"/>
</dbReference>
<comment type="caution">
    <text evidence="4">The sequence shown here is derived from an EMBL/GenBank/DDBJ whole genome shotgun (WGS) entry which is preliminary data.</text>
</comment>
<proteinExistence type="predicted"/>
<evidence type="ECO:0000256" key="1">
    <source>
        <dbReference type="SAM" id="Coils"/>
    </source>
</evidence>
<dbReference type="PANTHER" id="PTHR12484:SF4">
    <property type="entry name" value="A-KINASE ANCHOR PROTEIN 17A"/>
    <property type="match status" value="1"/>
</dbReference>